<keyword evidence="3" id="KW-0067">ATP-binding</keyword>
<comment type="similarity">
    <text evidence="1">Belongs to the heat shock protein 70 family.</text>
</comment>
<dbReference type="GO" id="GO:0005829">
    <property type="term" value="C:cytosol"/>
    <property type="evidence" value="ECO:0007669"/>
    <property type="project" value="TreeGrafter"/>
</dbReference>
<dbReference type="InterPro" id="IPR018181">
    <property type="entry name" value="Heat_shock_70_CS"/>
</dbReference>
<gene>
    <name evidence="5" type="ORF">BIW11_10545</name>
</gene>
<dbReference type="GO" id="GO:0005634">
    <property type="term" value="C:nucleus"/>
    <property type="evidence" value="ECO:0007669"/>
    <property type="project" value="TreeGrafter"/>
</dbReference>
<keyword evidence="2" id="KW-0547">Nucleotide-binding</keyword>
<dbReference type="SUPFAM" id="SSF100920">
    <property type="entry name" value="Heat shock protein 70kD (HSP70), peptide-binding domain"/>
    <property type="match status" value="1"/>
</dbReference>
<feature type="compositionally biased region" description="Basic and acidic residues" evidence="4">
    <location>
        <begin position="503"/>
        <end position="520"/>
    </location>
</feature>
<dbReference type="SUPFAM" id="SSF53067">
    <property type="entry name" value="Actin-like ATPase domain"/>
    <property type="match status" value="2"/>
</dbReference>
<dbReference type="FunFam" id="3.30.420.40:FF:000171">
    <property type="entry name" value="Heat shock 70 kDa protein 4"/>
    <property type="match status" value="2"/>
</dbReference>
<dbReference type="FunFam" id="1.20.1270.10:FF:000002">
    <property type="entry name" value="Heat shock 70 kDa protein 4"/>
    <property type="match status" value="1"/>
</dbReference>
<dbReference type="Gene3D" id="2.60.34.10">
    <property type="entry name" value="Substrate Binding Domain Of DNAk, Chain A, domain 1"/>
    <property type="match status" value="1"/>
</dbReference>
<dbReference type="InterPro" id="IPR013126">
    <property type="entry name" value="Hsp_70_fam"/>
</dbReference>
<evidence type="ECO:0000313" key="6">
    <source>
        <dbReference type="Proteomes" id="UP000192247"/>
    </source>
</evidence>
<feature type="compositionally biased region" description="Basic and acidic residues" evidence="4">
    <location>
        <begin position="768"/>
        <end position="825"/>
    </location>
</feature>
<dbReference type="InterPro" id="IPR029048">
    <property type="entry name" value="HSP70_C_sf"/>
</dbReference>
<dbReference type="PROSITE" id="PS01036">
    <property type="entry name" value="HSP70_3"/>
    <property type="match status" value="1"/>
</dbReference>
<evidence type="ECO:0000313" key="5">
    <source>
        <dbReference type="EMBL" id="OQR72186.1"/>
    </source>
</evidence>
<dbReference type="InParanoid" id="A0A1V9XFJ3"/>
<dbReference type="Gene3D" id="3.30.30.30">
    <property type="match status" value="1"/>
</dbReference>
<keyword evidence="6" id="KW-1185">Reference proteome</keyword>
<feature type="region of interest" description="Disordered" evidence="4">
    <location>
        <begin position="503"/>
        <end position="552"/>
    </location>
</feature>
<evidence type="ECO:0000256" key="3">
    <source>
        <dbReference type="ARBA" id="ARBA00022840"/>
    </source>
</evidence>
<dbReference type="EMBL" id="MNPL01012355">
    <property type="protein sequence ID" value="OQR72186.1"/>
    <property type="molecule type" value="Genomic_DNA"/>
</dbReference>
<dbReference type="AlphaFoldDB" id="A0A1V9XFJ3"/>
<dbReference type="InterPro" id="IPR043129">
    <property type="entry name" value="ATPase_NBD"/>
</dbReference>
<dbReference type="OrthoDB" id="434160at2759"/>
<dbReference type="SUPFAM" id="SSF100934">
    <property type="entry name" value="Heat shock protein 70kD (HSP70), C-terminal subdomain"/>
    <property type="match status" value="1"/>
</dbReference>
<evidence type="ECO:0000256" key="2">
    <source>
        <dbReference type="ARBA" id="ARBA00022741"/>
    </source>
</evidence>
<protein>
    <submittedName>
        <fullName evidence="5">Heat shock 70 kDa protein 4-like</fullName>
    </submittedName>
</protein>
<dbReference type="FunFam" id="3.90.640.10:FF:000004">
    <property type="entry name" value="Heat shock 70 kDa protein 4"/>
    <property type="match status" value="1"/>
</dbReference>
<comment type="caution">
    <text evidence="5">The sequence shown here is derived from an EMBL/GenBank/DDBJ whole genome shotgun (WGS) entry which is preliminary data.</text>
</comment>
<evidence type="ECO:0000256" key="4">
    <source>
        <dbReference type="SAM" id="MobiDB-lite"/>
    </source>
</evidence>
<name>A0A1V9XFJ3_9ACAR</name>
<dbReference type="GO" id="GO:0005524">
    <property type="term" value="F:ATP binding"/>
    <property type="evidence" value="ECO:0007669"/>
    <property type="project" value="UniProtKB-KW"/>
</dbReference>
<dbReference type="PRINTS" id="PR00301">
    <property type="entry name" value="HEATSHOCK70"/>
</dbReference>
<dbReference type="Proteomes" id="UP000192247">
    <property type="component" value="Unassembled WGS sequence"/>
</dbReference>
<dbReference type="FunCoup" id="A0A1V9XFJ3">
    <property type="interactions" value="2286"/>
</dbReference>
<sequence>MSVIGIDFGNENCFIAVARAGGIETIANEYSQRVTPSYVAFGERQRDLGVSAKNKQNMNLKSTIYGFKRLVGRKFRDPAVEQERMLLPYQLIEMSDGEVGVKVRYCGQDQEFSSRQITGMLFTKLKIIAEENLKIKVADCVISVPLCANDAERRAILDAARIGGLNCLKLMNETAAVALSYGFYKNLPEDKLKLIAFVDMGHSALQVSIVGFGKDKLKMLSCETEIVGGRDFDKVLVDYFCENFKTNYKLDVQANKRALIRLYTECEKLKKQMSSISVELPLNIECFMEDKDVAGKMKRETFEELAAHLLTKVEVTLQKAITNCPPQTEGKPVTAQDLEGVEIVGGSSRVPAIKAIIKKVFGREPSTTINADEAVARGCALQCAMLSPTFKVKDFSLTDLQPYPIMVRITPQTNGNKPNEYDVFPRFHQVPFSRVLSIYRRDPFQVEACYRNETPFADKSIGVYTVNVKPTNAEASEDDKVKVKVRVNLHGIFGVVSATLIEKSDEPPKEMEAGETDQRQSEPSGAEMETDQVKDPKEKETTVAKRKTKQTEMSVVLESASKDQGELVNLCNAEIKMLTADRTEQQRQDAKNAVEEYVYDMRDKLAGSLASYSAPDEKERLSTELRQTEDWLYGDGEDLDKKAYTERLDRLYALGQPISERWQEAEQRPRVLEEIGALLNRIRKGVAAYRAGDAQYAHLLADDINCLETVLARKQAWFDEAVGKLNNTPKHCAPPVFVAQLREESAAFERMANHILNKPKPTPPVVEQPKEPRPDSPPDAKKQDKDEPMNTDDHPPPATDEKPEHLEKPVDGASKDDRKATDKAKRPPPNSHNGNENKMEVE</sequence>
<organism evidence="5 6">
    <name type="scientific">Tropilaelaps mercedesae</name>
    <dbReference type="NCBI Taxonomy" id="418985"/>
    <lineage>
        <taxon>Eukaryota</taxon>
        <taxon>Metazoa</taxon>
        <taxon>Ecdysozoa</taxon>
        <taxon>Arthropoda</taxon>
        <taxon>Chelicerata</taxon>
        <taxon>Arachnida</taxon>
        <taxon>Acari</taxon>
        <taxon>Parasitiformes</taxon>
        <taxon>Mesostigmata</taxon>
        <taxon>Gamasina</taxon>
        <taxon>Dermanyssoidea</taxon>
        <taxon>Laelapidae</taxon>
        <taxon>Tropilaelaps</taxon>
    </lineage>
</organism>
<dbReference type="PANTHER" id="PTHR45639:SF4">
    <property type="entry name" value="HSC70CB, ISOFORM G"/>
    <property type="match status" value="1"/>
</dbReference>
<evidence type="ECO:0000256" key="1">
    <source>
        <dbReference type="ARBA" id="ARBA00007381"/>
    </source>
</evidence>
<keyword evidence="5" id="KW-0346">Stress response</keyword>
<dbReference type="FunFam" id="3.30.30.30:FF:000002">
    <property type="entry name" value="Heat shock 70 kDa protein 4"/>
    <property type="match status" value="1"/>
</dbReference>
<accession>A0A1V9XFJ3</accession>
<dbReference type="Gene3D" id="3.30.420.40">
    <property type="match status" value="2"/>
</dbReference>
<dbReference type="STRING" id="418985.A0A1V9XFJ3"/>
<feature type="region of interest" description="Disordered" evidence="4">
    <location>
        <begin position="754"/>
        <end position="842"/>
    </location>
</feature>
<dbReference type="Gene3D" id="3.90.640.10">
    <property type="entry name" value="Actin, Chain A, domain 4"/>
    <property type="match status" value="1"/>
</dbReference>
<dbReference type="Pfam" id="PF00012">
    <property type="entry name" value="HSP70"/>
    <property type="match status" value="1"/>
</dbReference>
<dbReference type="InterPro" id="IPR029047">
    <property type="entry name" value="HSP70_peptide-bd_sf"/>
</dbReference>
<dbReference type="PROSITE" id="PS00329">
    <property type="entry name" value="HSP70_2"/>
    <property type="match status" value="1"/>
</dbReference>
<feature type="compositionally biased region" description="Basic and acidic residues" evidence="4">
    <location>
        <begin position="531"/>
        <end position="543"/>
    </location>
</feature>
<dbReference type="PANTHER" id="PTHR45639">
    <property type="entry name" value="HSC70CB, ISOFORM G-RELATED"/>
    <property type="match status" value="1"/>
</dbReference>
<dbReference type="Gene3D" id="1.20.1270.10">
    <property type="match status" value="1"/>
</dbReference>
<reference evidence="5 6" key="1">
    <citation type="journal article" date="2017" name="Gigascience">
        <title>Draft genome of the honey bee ectoparasitic mite, Tropilaelaps mercedesae, is shaped by the parasitic life history.</title>
        <authorList>
            <person name="Dong X."/>
            <person name="Armstrong S.D."/>
            <person name="Xia D."/>
            <person name="Makepeace B.L."/>
            <person name="Darby A.C."/>
            <person name="Kadowaki T."/>
        </authorList>
    </citation>
    <scope>NUCLEOTIDE SEQUENCE [LARGE SCALE GENOMIC DNA]</scope>
    <source>
        <strain evidence="5">Wuxi-XJTLU</strain>
    </source>
</reference>
<dbReference type="GO" id="GO:0140662">
    <property type="term" value="F:ATP-dependent protein folding chaperone"/>
    <property type="evidence" value="ECO:0007669"/>
    <property type="project" value="InterPro"/>
</dbReference>
<proteinExistence type="inferred from homology"/>